<evidence type="ECO:0000256" key="3">
    <source>
        <dbReference type="ARBA" id="ARBA00022656"/>
    </source>
</evidence>
<dbReference type="Gene3D" id="3.30.30.10">
    <property type="entry name" value="Knottin, scorpion toxin-like"/>
    <property type="match status" value="1"/>
</dbReference>
<dbReference type="SUPFAM" id="SSF57095">
    <property type="entry name" value="Scorpion toxin-like"/>
    <property type="match status" value="1"/>
</dbReference>
<keyword evidence="7" id="KW-1015">Disulfide bond</keyword>
<evidence type="ECO:0000256" key="1">
    <source>
        <dbReference type="ARBA" id="ARBA00004613"/>
    </source>
</evidence>
<keyword evidence="8" id="KW-0732">Signal</keyword>
<dbReference type="InterPro" id="IPR036574">
    <property type="entry name" value="Scorpion_toxin-like_sf"/>
</dbReference>
<evidence type="ECO:0000256" key="8">
    <source>
        <dbReference type="SAM" id="SignalP"/>
    </source>
</evidence>
<dbReference type="GO" id="GO:0019871">
    <property type="term" value="F:sodium channel inhibitor activity"/>
    <property type="evidence" value="ECO:0007669"/>
    <property type="project" value="InterPro"/>
</dbReference>
<evidence type="ECO:0000313" key="10">
    <source>
        <dbReference type="EMBL" id="ACJ23098.1"/>
    </source>
</evidence>
<comment type="subcellular location">
    <subcellularLocation>
        <location evidence="1">Secreted</location>
    </subcellularLocation>
</comment>
<accession>B8XGY9</accession>
<dbReference type="InterPro" id="IPR003614">
    <property type="entry name" value="Knottins"/>
</dbReference>
<dbReference type="InterPro" id="IPR018218">
    <property type="entry name" value="Scorpion_toxinL"/>
</dbReference>
<dbReference type="Pfam" id="PF00537">
    <property type="entry name" value="Toxin_3"/>
    <property type="match status" value="1"/>
</dbReference>
<organism evidence="10">
    <name type="scientific">Buthus israelis</name>
    <name type="common">Israeli scorpion</name>
    <name type="synonym">Buthus occitanus israelis</name>
    <dbReference type="NCBI Taxonomy" id="2899555"/>
    <lineage>
        <taxon>Eukaryota</taxon>
        <taxon>Metazoa</taxon>
        <taxon>Ecdysozoa</taxon>
        <taxon>Arthropoda</taxon>
        <taxon>Chelicerata</taxon>
        <taxon>Arachnida</taxon>
        <taxon>Scorpiones</taxon>
        <taxon>Buthida</taxon>
        <taxon>Buthoidea</taxon>
        <taxon>Buthidae</taxon>
        <taxon>Buthus</taxon>
    </lineage>
</organism>
<dbReference type="PRINTS" id="PR00285">
    <property type="entry name" value="SCORPNTOXIN"/>
</dbReference>
<dbReference type="GO" id="GO:0006952">
    <property type="term" value="P:defense response"/>
    <property type="evidence" value="ECO:0007669"/>
    <property type="project" value="InterPro"/>
</dbReference>
<evidence type="ECO:0000256" key="4">
    <source>
        <dbReference type="ARBA" id="ARBA00022699"/>
    </source>
</evidence>
<keyword evidence="6" id="KW-0738">Voltage-gated sodium channel impairing toxin</keyword>
<evidence type="ECO:0000256" key="6">
    <source>
        <dbReference type="ARBA" id="ARBA00022910"/>
    </source>
</evidence>
<feature type="signal peptide" evidence="8">
    <location>
        <begin position="1"/>
        <end position="19"/>
    </location>
</feature>
<feature type="domain" description="LCN-type CS-alpha/beta" evidence="9">
    <location>
        <begin position="21"/>
        <end position="83"/>
    </location>
</feature>
<keyword evidence="3" id="KW-0800">Toxin</keyword>
<dbReference type="EMBL" id="FJ360778">
    <property type="protein sequence ID" value="ACJ23098.1"/>
    <property type="molecule type" value="mRNA"/>
</dbReference>
<feature type="chain" id="PRO_5002878817" evidence="8">
    <location>
        <begin position="20"/>
        <end position="85"/>
    </location>
</feature>
<keyword evidence="5" id="KW-0872">Ion channel impairing toxin</keyword>
<name>B8XGY9_BUTIS</name>
<keyword evidence="2" id="KW-0964">Secreted</keyword>
<dbReference type="SMART" id="SM00505">
    <property type="entry name" value="Knot1"/>
    <property type="match status" value="1"/>
</dbReference>
<evidence type="ECO:0000256" key="2">
    <source>
        <dbReference type="ARBA" id="ARBA00022525"/>
    </source>
</evidence>
<sequence>MNHLVMISLAVLLMRGVESARDAYIAQPHNCVYHCATDDYCDGLCKKNHATKGECSFSLSYGYGCWCKDLPDSVPIRIRGKCHLA</sequence>
<dbReference type="PROSITE" id="PS51863">
    <property type="entry name" value="LCN_CSAB"/>
    <property type="match status" value="1"/>
</dbReference>
<keyword evidence="4" id="KW-0528">Neurotoxin</keyword>
<evidence type="ECO:0000259" key="9">
    <source>
        <dbReference type="PROSITE" id="PS51863"/>
    </source>
</evidence>
<dbReference type="GO" id="GO:0005576">
    <property type="term" value="C:extracellular region"/>
    <property type="evidence" value="ECO:0007669"/>
    <property type="project" value="UniProtKB-SubCell"/>
</dbReference>
<protein>
    <submittedName>
        <fullName evidence="10">Putative alpha toxin Tx464</fullName>
    </submittedName>
</protein>
<dbReference type="InterPro" id="IPR002061">
    <property type="entry name" value="Scorpion_toxinL/defensin"/>
</dbReference>
<dbReference type="AlphaFoldDB" id="B8XGY9"/>
<proteinExistence type="evidence at transcript level"/>
<evidence type="ECO:0000256" key="7">
    <source>
        <dbReference type="ARBA" id="ARBA00023157"/>
    </source>
</evidence>
<evidence type="ECO:0000256" key="5">
    <source>
        <dbReference type="ARBA" id="ARBA00022872"/>
    </source>
</evidence>
<dbReference type="InterPro" id="IPR044062">
    <property type="entry name" value="LCN-type_CS_alpha_beta_dom"/>
</dbReference>
<dbReference type="CDD" id="cd23106">
    <property type="entry name" value="neurotoxins_LC_scorpion"/>
    <property type="match status" value="1"/>
</dbReference>
<dbReference type="GO" id="GO:0090729">
    <property type="term" value="F:toxin activity"/>
    <property type="evidence" value="ECO:0007669"/>
    <property type="project" value="UniProtKB-KW"/>
</dbReference>
<reference evidence="10" key="1">
    <citation type="submission" date="2008-10" db="EMBL/GenBank/DDBJ databases">
        <title>Buthus occitanus israelis scorpion toxin.</title>
        <authorList>
            <person name="Zilberberg N."/>
            <person name="Kozminsky-Atias A."/>
        </authorList>
    </citation>
    <scope>NUCLEOTIDE SEQUENCE</scope>
</reference>